<dbReference type="EMBL" id="LWCA01001034">
    <property type="protein sequence ID" value="OAF66109.1"/>
    <property type="molecule type" value="Genomic_DNA"/>
</dbReference>
<dbReference type="AlphaFoldDB" id="A0A177AVV1"/>
<organism evidence="1 2">
    <name type="scientific">Intoshia linei</name>
    <dbReference type="NCBI Taxonomy" id="1819745"/>
    <lineage>
        <taxon>Eukaryota</taxon>
        <taxon>Metazoa</taxon>
        <taxon>Spiralia</taxon>
        <taxon>Lophotrochozoa</taxon>
        <taxon>Mesozoa</taxon>
        <taxon>Orthonectida</taxon>
        <taxon>Rhopaluridae</taxon>
        <taxon>Intoshia</taxon>
    </lineage>
</organism>
<reference evidence="1 2" key="1">
    <citation type="submission" date="2016-04" db="EMBL/GenBank/DDBJ databases">
        <title>The genome of Intoshia linei affirms orthonectids as highly simplified spiralians.</title>
        <authorList>
            <person name="Mikhailov K.V."/>
            <person name="Slusarev G.S."/>
            <person name="Nikitin M.A."/>
            <person name="Logacheva M.D."/>
            <person name="Penin A."/>
            <person name="Aleoshin V."/>
            <person name="Panchin Y.V."/>
        </authorList>
    </citation>
    <scope>NUCLEOTIDE SEQUENCE [LARGE SCALE GENOMIC DNA]</scope>
    <source>
        <strain evidence="1">Intl2013</strain>
        <tissue evidence="1">Whole animal</tissue>
    </source>
</reference>
<sequence>MTNLKEPYINALIYHYVNSLSKVPIHPKSLIMNIHKALEPLTNGYEVSYLMKDTYCDWISTEGIKLGKYIFTNNELSHDKINRIKELLTHSASRVIPNALLCYIQSYKHISIIKSKLRHAFKDSPRIKTKSYYPKKVIDKGLFIKCLIHNPKHLIYHCEAEPDFTRDRGGGLTGYLLESYPHSRVLFNSYYDQTNYVLGTSIP</sequence>
<accession>A0A177AVV1</accession>
<evidence type="ECO:0000313" key="2">
    <source>
        <dbReference type="Proteomes" id="UP000078046"/>
    </source>
</evidence>
<protein>
    <submittedName>
        <fullName evidence="1">Uncharacterized protein</fullName>
    </submittedName>
</protein>
<dbReference type="Proteomes" id="UP000078046">
    <property type="component" value="Unassembled WGS sequence"/>
</dbReference>
<evidence type="ECO:0000313" key="1">
    <source>
        <dbReference type="EMBL" id="OAF66109.1"/>
    </source>
</evidence>
<proteinExistence type="predicted"/>
<comment type="caution">
    <text evidence="1">The sequence shown here is derived from an EMBL/GenBank/DDBJ whole genome shotgun (WGS) entry which is preliminary data.</text>
</comment>
<name>A0A177AVV1_9BILA</name>
<keyword evidence="2" id="KW-1185">Reference proteome</keyword>
<gene>
    <name evidence="1" type="ORF">A3Q56_06144</name>
</gene>